<accession>A0A0F7L7Q2</accession>
<name>A0A0F7L7Q2_9VIRU</name>
<dbReference type="EMBL" id="KR029600">
    <property type="protein sequence ID" value="AKH47970.1"/>
    <property type="molecule type" value="Genomic_DNA"/>
</dbReference>
<reference evidence="1" key="2">
    <citation type="submission" date="2015-03" db="EMBL/GenBank/DDBJ databases">
        <authorList>
            <person name="Chow C.-E.T."/>
            <person name="Winget D.M."/>
            <person name="White R.A.III."/>
            <person name="Hallam S.J."/>
            <person name="Suttle C.A."/>
        </authorList>
    </citation>
    <scope>NUCLEOTIDE SEQUENCE</scope>
    <source>
        <strain evidence="1">Oxic1_5</strain>
    </source>
</reference>
<reference evidence="1" key="1">
    <citation type="journal article" date="2015" name="Front. Microbiol.">
        <title>Combining genomic sequencing methods to explore viral diversity and reveal potential virus-host interactions.</title>
        <authorList>
            <person name="Chow C.E."/>
            <person name="Winget D.M."/>
            <person name="White R.A.III."/>
            <person name="Hallam S.J."/>
            <person name="Suttle C.A."/>
        </authorList>
    </citation>
    <scope>NUCLEOTIDE SEQUENCE</scope>
    <source>
        <strain evidence="1">Oxic1_5</strain>
    </source>
</reference>
<sequence>MLFLLELVTLQQWQLHQKPYLELTFLAKLSTVLIVTETPSRVDSMSAICSPTVVSIKFRATRDCRTATANTCQNLTLPPISFNLLIIFFI</sequence>
<proteinExistence type="predicted"/>
<protein>
    <submittedName>
        <fullName evidence="1">Uncharacterized protein</fullName>
    </submittedName>
</protein>
<evidence type="ECO:0000313" key="1">
    <source>
        <dbReference type="EMBL" id="AKH47970.1"/>
    </source>
</evidence>
<organism evidence="1">
    <name type="scientific">uncultured marine virus</name>
    <dbReference type="NCBI Taxonomy" id="186617"/>
    <lineage>
        <taxon>Viruses</taxon>
        <taxon>environmental samples</taxon>
    </lineage>
</organism>